<reference evidence="1" key="1">
    <citation type="journal article" date="2015" name="Nature">
        <title>Complex archaea that bridge the gap between prokaryotes and eukaryotes.</title>
        <authorList>
            <person name="Spang A."/>
            <person name="Saw J.H."/>
            <person name="Jorgensen S.L."/>
            <person name="Zaremba-Niedzwiedzka K."/>
            <person name="Martijn J."/>
            <person name="Lind A.E."/>
            <person name="van Eijk R."/>
            <person name="Schleper C."/>
            <person name="Guy L."/>
            <person name="Ettema T.J."/>
        </authorList>
    </citation>
    <scope>NUCLEOTIDE SEQUENCE</scope>
</reference>
<dbReference type="InterPro" id="IPR021799">
    <property type="entry name" value="PIN-like_prokaryotic"/>
</dbReference>
<dbReference type="PANTHER" id="PTHR39550:SF1">
    <property type="entry name" value="SLL0658 PROTEIN"/>
    <property type="match status" value="1"/>
</dbReference>
<name>A0A0F9S240_9ZZZZ</name>
<accession>A0A0F9S240</accession>
<sequence>MKNFVYDACTLIYLTKIQIKEKLSLLGKVVVSKTVKSELISDLDRFSDAKILKKNIEKKIIKESKLRLKNTHTSENLGKGERETIEICIKIGGIPVTDDHHAMYYALNLGLKPKTSEVILLELLQEEIINYQEFKALFKELAMIKSLNTNIISYFKKKAKNIKFEKNNKSKGGV</sequence>
<organism evidence="1">
    <name type="scientific">marine sediment metagenome</name>
    <dbReference type="NCBI Taxonomy" id="412755"/>
    <lineage>
        <taxon>unclassified sequences</taxon>
        <taxon>metagenomes</taxon>
        <taxon>ecological metagenomes</taxon>
    </lineage>
</organism>
<gene>
    <name evidence="1" type="ORF">LCGC14_0507770</name>
</gene>
<comment type="caution">
    <text evidence="1">The sequence shown here is derived from an EMBL/GenBank/DDBJ whole genome shotgun (WGS) entry which is preliminary data.</text>
</comment>
<dbReference type="PANTHER" id="PTHR39550">
    <property type="entry name" value="SLL0658 PROTEIN"/>
    <property type="match status" value="1"/>
</dbReference>
<protein>
    <recommendedName>
        <fullName evidence="2">PIN domain-containing protein</fullName>
    </recommendedName>
</protein>
<proteinExistence type="predicted"/>
<dbReference type="Pfam" id="PF11848">
    <property type="entry name" value="DUF3368"/>
    <property type="match status" value="1"/>
</dbReference>
<evidence type="ECO:0000313" key="1">
    <source>
        <dbReference type="EMBL" id="KKN62825.1"/>
    </source>
</evidence>
<dbReference type="EMBL" id="LAZR01000611">
    <property type="protein sequence ID" value="KKN62825.1"/>
    <property type="molecule type" value="Genomic_DNA"/>
</dbReference>
<dbReference type="AlphaFoldDB" id="A0A0F9S240"/>
<evidence type="ECO:0008006" key="2">
    <source>
        <dbReference type="Google" id="ProtNLM"/>
    </source>
</evidence>